<name>J0LKB6_AURST</name>
<dbReference type="OrthoDB" id="3266830at2759"/>
<reference evidence="2" key="1">
    <citation type="journal article" date="2012" name="Science">
        <title>The Paleozoic origin of enzymatic lignin decomposition reconstructed from 31 fungal genomes.</title>
        <authorList>
            <person name="Floudas D."/>
            <person name="Binder M."/>
            <person name="Riley R."/>
            <person name="Barry K."/>
            <person name="Blanchette R.A."/>
            <person name="Henrissat B."/>
            <person name="Martinez A.T."/>
            <person name="Otillar R."/>
            <person name="Spatafora J.W."/>
            <person name="Yadav J.S."/>
            <person name="Aerts A."/>
            <person name="Benoit I."/>
            <person name="Boyd A."/>
            <person name="Carlson A."/>
            <person name="Copeland A."/>
            <person name="Coutinho P.M."/>
            <person name="de Vries R.P."/>
            <person name="Ferreira P."/>
            <person name="Findley K."/>
            <person name="Foster B."/>
            <person name="Gaskell J."/>
            <person name="Glotzer D."/>
            <person name="Gorecki P."/>
            <person name="Heitman J."/>
            <person name="Hesse C."/>
            <person name="Hori C."/>
            <person name="Igarashi K."/>
            <person name="Jurgens J.A."/>
            <person name="Kallen N."/>
            <person name="Kersten P."/>
            <person name="Kohler A."/>
            <person name="Kuees U."/>
            <person name="Kumar T.K.A."/>
            <person name="Kuo A."/>
            <person name="LaButti K."/>
            <person name="Larrondo L.F."/>
            <person name="Lindquist E."/>
            <person name="Ling A."/>
            <person name="Lombard V."/>
            <person name="Lucas S."/>
            <person name="Lundell T."/>
            <person name="Martin R."/>
            <person name="McLaughlin D.J."/>
            <person name="Morgenstern I."/>
            <person name="Morin E."/>
            <person name="Murat C."/>
            <person name="Nagy L.G."/>
            <person name="Nolan M."/>
            <person name="Ohm R.A."/>
            <person name="Patyshakuliyeva A."/>
            <person name="Rokas A."/>
            <person name="Ruiz-Duenas F.J."/>
            <person name="Sabat G."/>
            <person name="Salamov A."/>
            <person name="Samejima M."/>
            <person name="Schmutz J."/>
            <person name="Slot J.C."/>
            <person name="St John F."/>
            <person name="Stenlid J."/>
            <person name="Sun H."/>
            <person name="Sun S."/>
            <person name="Syed K."/>
            <person name="Tsang A."/>
            <person name="Wiebenga A."/>
            <person name="Young D."/>
            <person name="Pisabarro A."/>
            <person name="Eastwood D.C."/>
            <person name="Martin F."/>
            <person name="Cullen D."/>
            <person name="Grigoriev I.V."/>
            <person name="Hibbett D.S."/>
        </authorList>
    </citation>
    <scope>NUCLEOTIDE SEQUENCE [LARGE SCALE GENOMIC DNA]</scope>
    <source>
        <strain evidence="2">TFB10046</strain>
    </source>
</reference>
<keyword evidence="2" id="KW-1185">Reference proteome</keyword>
<dbReference type="InParanoid" id="J0LKB6"/>
<dbReference type="Proteomes" id="UP000006514">
    <property type="component" value="Unassembled WGS sequence"/>
</dbReference>
<evidence type="ECO:0000313" key="2">
    <source>
        <dbReference type="Proteomes" id="UP000006514"/>
    </source>
</evidence>
<gene>
    <name evidence="1" type="ORF">AURDEDRAFT_169570</name>
</gene>
<evidence type="ECO:0000313" key="1">
    <source>
        <dbReference type="EMBL" id="EJD41408.1"/>
    </source>
</evidence>
<dbReference type="eggNOG" id="ENOG502R3D3">
    <property type="taxonomic scope" value="Eukaryota"/>
</dbReference>
<proteinExistence type="predicted"/>
<accession>J0LKB6</accession>
<sequence>MPAHRKQKPFRCAFATPEPVVTKPRAPRRVLSAEEKAANALMRERKKEWEATLVPAPENERFRWPKGTVAMFPSDAKKAFKLTPREIDTLKREHVQNSFKSFVRLADVEDLARRKHIALAGSPDDYTPPPSWSLLTHTRINDDAHRYQTNWGIHRAQRIRW</sequence>
<dbReference type="EMBL" id="JH687793">
    <property type="protein sequence ID" value="EJD41408.1"/>
    <property type="molecule type" value="Genomic_DNA"/>
</dbReference>
<protein>
    <submittedName>
        <fullName evidence="1">Uncharacterized protein</fullName>
    </submittedName>
</protein>
<dbReference type="KEGG" id="adl:AURDEDRAFT_169570"/>
<dbReference type="AlphaFoldDB" id="J0LKB6"/>
<organism evidence="1 2">
    <name type="scientific">Auricularia subglabra (strain TFB-10046 / SS5)</name>
    <name type="common">White-rot fungus</name>
    <name type="synonym">Auricularia delicata (strain TFB10046)</name>
    <dbReference type="NCBI Taxonomy" id="717982"/>
    <lineage>
        <taxon>Eukaryota</taxon>
        <taxon>Fungi</taxon>
        <taxon>Dikarya</taxon>
        <taxon>Basidiomycota</taxon>
        <taxon>Agaricomycotina</taxon>
        <taxon>Agaricomycetes</taxon>
        <taxon>Auriculariales</taxon>
        <taxon>Auriculariaceae</taxon>
        <taxon>Auricularia</taxon>
    </lineage>
</organism>